<dbReference type="InterPro" id="IPR027417">
    <property type="entry name" value="P-loop_NTPase"/>
</dbReference>
<evidence type="ECO:0000256" key="2">
    <source>
        <dbReference type="ARBA" id="ARBA00022737"/>
    </source>
</evidence>
<dbReference type="GO" id="GO:0031380">
    <property type="term" value="C:nuclear RNA-directed RNA polymerase complex"/>
    <property type="evidence" value="ECO:0007669"/>
    <property type="project" value="TreeGrafter"/>
</dbReference>
<dbReference type="InterPro" id="IPR057373">
    <property type="entry name" value="ZNFX1"/>
</dbReference>
<dbReference type="Proteomes" id="UP001153954">
    <property type="component" value="Unassembled WGS sequence"/>
</dbReference>
<evidence type="ECO:0000256" key="4">
    <source>
        <dbReference type="ARBA" id="ARBA00022833"/>
    </source>
</evidence>
<feature type="domain" description="NF-X1-type" evidence="5">
    <location>
        <begin position="1056"/>
        <end position="1079"/>
    </location>
</feature>
<dbReference type="PANTHER" id="PTHR10887">
    <property type="entry name" value="DNA2/NAM7 HELICASE FAMILY"/>
    <property type="match status" value="1"/>
</dbReference>
<proteinExistence type="predicted"/>
<evidence type="ECO:0000313" key="6">
    <source>
        <dbReference type="EMBL" id="CAH2096340.1"/>
    </source>
</evidence>
<evidence type="ECO:0000256" key="3">
    <source>
        <dbReference type="ARBA" id="ARBA00022771"/>
    </source>
</evidence>
<dbReference type="FunFam" id="3.40.50.300:FF:000742">
    <property type="entry name" value="NFX1-type zinc finger-containing protein 1"/>
    <property type="match status" value="1"/>
</dbReference>
<dbReference type="InterPro" id="IPR041677">
    <property type="entry name" value="DNA2/NAM7_AAA_11"/>
</dbReference>
<keyword evidence="1" id="KW-0479">Metal-binding</keyword>
<dbReference type="InterPro" id="IPR041679">
    <property type="entry name" value="DNA2/NAM7-like_C"/>
</dbReference>
<protein>
    <recommendedName>
        <fullName evidence="5">NF-X1-type domain-containing protein</fullName>
    </recommendedName>
</protein>
<organism evidence="6 7">
    <name type="scientific">Euphydryas editha</name>
    <name type="common">Edith's checkerspot</name>
    <dbReference type="NCBI Taxonomy" id="104508"/>
    <lineage>
        <taxon>Eukaryota</taxon>
        <taxon>Metazoa</taxon>
        <taxon>Ecdysozoa</taxon>
        <taxon>Arthropoda</taxon>
        <taxon>Hexapoda</taxon>
        <taxon>Insecta</taxon>
        <taxon>Pterygota</taxon>
        <taxon>Neoptera</taxon>
        <taxon>Endopterygota</taxon>
        <taxon>Lepidoptera</taxon>
        <taxon>Glossata</taxon>
        <taxon>Ditrysia</taxon>
        <taxon>Papilionoidea</taxon>
        <taxon>Nymphalidae</taxon>
        <taxon>Nymphalinae</taxon>
        <taxon>Euphydryas</taxon>
    </lineage>
</organism>
<dbReference type="InterPro" id="IPR045055">
    <property type="entry name" value="DNA2/NAM7-like"/>
</dbReference>
<dbReference type="PANTHER" id="PTHR10887:SF341">
    <property type="entry name" value="NFX1-TYPE ZINC FINGER-CONTAINING PROTEIN 1"/>
    <property type="match status" value="1"/>
</dbReference>
<dbReference type="GO" id="GO:0008270">
    <property type="term" value="F:zinc ion binding"/>
    <property type="evidence" value="ECO:0007669"/>
    <property type="project" value="UniProtKB-KW"/>
</dbReference>
<dbReference type="SUPFAM" id="SSF52540">
    <property type="entry name" value="P-loop containing nucleoside triphosphate hydrolases"/>
    <property type="match status" value="1"/>
</dbReference>
<dbReference type="CDD" id="cd18808">
    <property type="entry name" value="SF1_C_Upf1"/>
    <property type="match status" value="1"/>
</dbReference>
<evidence type="ECO:0000259" key="5">
    <source>
        <dbReference type="SMART" id="SM00438"/>
    </source>
</evidence>
<reference evidence="6" key="1">
    <citation type="submission" date="2022-03" db="EMBL/GenBank/DDBJ databases">
        <authorList>
            <person name="Tunstrom K."/>
        </authorList>
    </citation>
    <scope>NUCLEOTIDE SEQUENCE</scope>
</reference>
<dbReference type="Pfam" id="PF13086">
    <property type="entry name" value="AAA_11"/>
    <property type="match status" value="1"/>
</dbReference>
<gene>
    <name evidence="6" type="ORF">EEDITHA_LOCUS11691</name>
</gene>
<dbReference type="Pfam" id="PF13087">
    <property type="entry name" value="AAA_12"/>
    <property type="match status" value="1"/>
</dbReference>
<dbReference type="InterPro" id="IPR047187">
    <property type="entry name" value="SF1_C_Upf1"/>
</dbReference>
<feature type="domain" description="NF-X1-type" evidence="5">
    <location>
        <begin position="1150"/>
        <end position="1167"/>
    </location>
</feature>
<comment type="caution">
    <text evidence="6">The sequence shown here is derived from an EMBL/GenBank/DDBJ whole genome shotgun (WGS) entry which is preliminary data.</text>
</comment>
<feature type="domain" description="NF-X1-type" evidence="5">
    <location>
        <begin position="1203"/>
        <end position="1222"/>
    </location>
</feature>
<dbReference type="Gene3D" id="3.40.50.300">
    <property type="entry name" value="P-loop containing nucleotide triphosphate hydrolases"/>
    <property type="match status" value="3"/>
</dbReference>
<feature type="domain" description="NF-X1-type" evidence="5">
    <location>
        <begin position="1097"/>
        <end position="1114"/>
    </location>
</feature>
<dbReference type="SMART" id="SM00438">
    <property type="entry name" value="ZnF_NFX"/>
    <property type="match status" value="5"/>
</dbReference>
<evidence type="ECO:0000256" key="1">
    <source>
        <dbReference type="ARBA" id="ARBA00022723"/>
    </source>
</evidence>
<dbReference type="InterPro" id="IPR000967">
    <property type="entry name" value="Znf_NFX1"/>
</dbReference>
<dbReference type="Pfam" id="PF25396">
    <property type="entry name" value="ZNFX1"/>
    <property type="match status" value="1"/>
</dbReference>
<name>A0AAU9UAK1_EUPED</name>
<keyword evidence="3" id="KW-0863">Zinc-finger</keyword>
<evidence type="ECO:0000313" key="7">
    <source>
        <dbReference type="Proteomes" id="UP001153954"/>
    </source>
</evidence>
<accession>A0AAU9UAK1</accession>
<keyword evidence="4" id="KW-0862">Zinc</keyword>
<keyword evidence="2" id="KW-0677">Repeat</keyword>
<feature type="domain" description="NF-X1-type" evidence="5">
    <location>
        <begin position="942"/>
        <end position="964"/>
    </location>
</feature>
<dbReference type="EMBL" id="CAKOGL010000016">
    <property type="protein sequence ID" value="CAH2096340.1"/>
    <property type="molecule type" value="Genomic_DNA"/>
</dbReference>
<sequence length="1302" mass="149549">MSVCVLIPYQIFFIVKKEERKSKNLPEEQEPPDNFRELSVLPRREDIMEEYPYLRANIIEGNYRDVEHYLDVQFRLLREDCFGPLREGIRQFMQDPTKRKYDNIRVFRNVKFVNTYTSPCKVGFYVEFDKYTKKRFKNINWSHSKRFIFGSLVLFTKDNCNSFLVATIIDRDVKALNDGKIPVSLMDNEVDDLFLKDTYTMIESEVYFEPYYHILKAFQDPTFPQHIAMKKYIIDVDPQPSPPKYLNKETTYEVMLPHCNEATFTVLDLETWPSGDDLQLNESQYDAYKTALTHEFALIQGPPGTGKTYLGIKVAQTLLENVSGTGCLLLLVCYTNHALDQFLEALIPVTESIARIGSQSQNKALEKFNLHELRKKTKSSHSAYRLYAEQKDNLKSGISQLQRAQADLDMIDNNIISFTCMKNYVAECQVLVHLYKAILKRNKDPLCYWLFENLTYDFNEPVLFEDKNDDNDDISVCNRNEVILDDLKVDQNHSYHSHEIKIVFSLQKVDNDLSDMIKQFRSKQNYNLYRKIIKKRTQIRLFKQMKEFYLQGIHTRQINRGEDLTQLSMIERWMLYFSWTKLVLDIFKERIIPLQEAVRKSNTAYEETRMLLDQSLLKDVRVVGMTTSGAARLRKLLQSLAPPIVIVEEAAEVLEQHIITSLTNKCQHLILIGDHQQLRPSASHLRLAKHFNLEVSLFERMILNAMHSRRLRVQHRMRPQFSALISPHIYPDLLDHPSVAGFPDVRGVTRNLFFFTHDYKEEVEEESSSKTNKKEADMTLSLANYIMQQGYEPEDVTILAAYSGQMFYMRKQRLLYTQLSKVKITVVDNYQGEESKIILLSLVRNNDQNKIGFLGMANRICVALSRAKEGFYIFGNIDILKANSSLWENIAKTLESQDSLGRNIKLKCENHVNQITTISCIDDFSKVPEGGCLLKCNYNFPCHHACPLVCHNYDRGHTDTKCQLKCERIICELQHVCPMMCKDECEPCKKMVTKTLPCGHDMQVFCYLDPQSSEIQCLTTVPVKLPLCGHEGTKSCYMEIKNVQCLVPCELLVERCGHACMGTCHVADDPNHEHYVCTKPCVKAKKGCTMELVGDRGDHQCRKKCHEECDNCNVKVVKKRSLCKHKERVACSRSADELPCRKKCARTLPCGHFCKKKCSETCGDCRIKVKKVIPECGHEVQVECKEAASRKVCAKACERLLACGHRCRQLCRIECSAAACTELLPTLFDSPCGHQVQLPCNVLSAQSGAPPAGELLRQCRAACGAELACGHACAGDCARCQRGCLHVPCAQRCRQTNICGHE</sequence>
<dbReference type="GO" id="GO:0031048">
    <property type="term" value="P:regulatory ncRNA-mediated heterochromatin formation"/>
    <property type="evidence" value="ECO:0007669"/>
    <property type="project" value="TreeGrafter"/>
</dbReference>
<dbReference type="GO" id="GO:0004386">
    <property type="term" value="F:helicase activity"/>
    <property type="evidence" value="ECO:0007669"/>
    <property type="project" value="InterPro"/>
</dbReference>
<keyword evidence="7" id="KW-1185">Reference proteome</keyword>